<feature type="non-terminal residue" evidence="1">
    <location>
        <position position="68"/>
    </location>
</feature>
<evidence type="ECO:0000313" key="1">
    <source>
        <dbReference type="EMBL" id="KIK80269.1"/>
    </source>
</evidence>
<reference evidence="1 2" key="1">
    <citation type="submission" date="2014-04" db="EMBL/GenBank/DDBJ databases">
        <authorList>
            <consortium name="DOE Joint Genome Institute"/>
            <person name="Kuo A."/>
            <person name="Kohler A."/>
            <person name="Jargeat P."/>
            <person name="Nagy L.G."/>
            <person name="Floudas D."/>
            <person name="Copeland A."/>
            <person name="Barry K.W."/>
            <person name="Cichocki N."/>
            <person name="Veneault-Fourrey C."/>
            <person name="LaButti K."/>
            <person name="Lindquist E.A."/>
            <person name="Lipzen A."/>
            <person name="Lundell T."/>
            <person name="Morin E."/>
            <person name="Murat C."/>
            <person name="Sun H."/>
            <person name="Tunlid A."/>
            <person name="Henrissat B."/>
            <person name="Grigoriev I.V."/>
            <person name="Hibbett D.S."/>
            <person name="Martin F."/>
            <person name="Nordberg H.P."/>
            <person name="Cantor M.N."/>
            <person name="Hua S.X."/>
        </authorList>
    </citation>
    <scope>NUCLEOTIDE SEQUENCE [LARGE SCALE GENOMIC DNA]</scope>
    <source>
        <strain evidence="1 2">Ve08.2h10</strain>
    </source>
</reference>
<evidence type="ECO:0000313" key="2">
    <source>
        <dbReference type="Proteomes" id="UP000054538"/>
    </source>
</evidence>
<reference evidence="2" key="2">
    <citation type="submission" date="2015-01" db="EMBL/GenBank/DDBJ databases">
        <title>Evolutionary Origins and Diversification of the Mycorrhizal Mutualists.</title>
        <authorList>
            <consortium name="DOE Joint Genome Institute"/>
            <consortium name="Mycorrhizal Genomics Consortium"/>
            <person name="Kohler A."/>
            <person name="Kuo A."/>
            <person name="Nagy L.G."/>
            <person name="Floudas D."/>
            <person name="Copeland A."/>
            <person name="Barry K.W."/>
            <person name="Cichocki N."/>
            <person name="Veneault-Fourrey C."/>
            <person name="LaButti K."/>
            <person name="Lindquist E.A."/>
            <person name="Lipzen A."/>
            <person name="Lundell T."/>
            <person name="Morin E."/>
            <person name="Murat C."/>
            <person name="Riley R."/>
            <person name="Ohm R."/>
            <person name="Sun H."/>
            <person name="Tunlid A."/>
            <person name="Henrissat B."/>
            <person name="Grigoriev I.V."/>
            <person name="Hibbett D.S."/>
            <person name="Martin F."/>
        </authorList>
    </citation>
    <scope>NUCLEOTIDE SEQUENCE [LARGE SCALE GENOMIC DNA]</scope>
    <source>
        <strain evidence="2">Ve08.2h10</strain>
    </source>
</reference>
<dbReference type="AlphaFoldDB" id="A0A0D0DGA4"/>
<dbReference type="EMBL" id="KN826058">
    <property type="protein sequence ID" value="KIK80269.1"/>
    <property type="molecule type" value="Genomic_DNA"/>
</dbReference>
<organism evidence="1 2">
    <name type="scientific">Paxillus rubicundulus Ve08.2h10</name>
    <dbReference type="NCBI Taxonomy" id="930991"/>
    <lineage>
        <taxon>Eukaryota</taxon>
        <taxon>Fungi</taxon>
        <taxon>Dikarya</taxon>
        <taxon>Basidiomycota</taxon>
        <taxon>Agaricomycotina</taxon>
        <taxon>Agaricomycetes</taxon>
        <taxon>Agaricomycetidae</taxon>
        <taxon>Boletales</taxon>
        <taxon>Paxilineae</taxon>
        <taxon>Paxillaceae</taxon>
        <taxon>Paxillus</taxon>
    </lineage>
</organism>
<sequence>YTRIAVNKEDGADNALHFANVALVQLFSPPDNALLQLSHTTIPACQAMQEVHIINIKDIVRVVGVIPH</sequence>
<accession>A0A0D0DGA4</accession>
<dbReference type="InParanoid" id="A0A0D0DGA4"/>
<protein>
    <submittedName>
        <fullName evidence="1">Uncharacterized protein</fullName>
    </submittedName>
</protein>
<keyword evidence="2" id="KW-1185">Reference proteome</keyword>
<name>A0A0D0DGA4_9AGAM</name>
<dbReference type="HOGENOM" id="CLU_204934_0_0_1"/>
<dbReference type="Proteomes" id="UP000054538">
    <property type="component" value="Unassembled WGS sequence"/>
</dbReference>
<feature type="non-terminal residue" evidence="1">
    <location>
        <position position="1"/>
    </location>
</feature>
<gene>
    <name evidence="1" type="ORF">PAXRUDRAFT_68911</name>
</gene>
<dbReference type="OrthoDB" id="2669721at2759"/>
<proteinExistence type="predicted"/>